<dbReference type="AlphaFoldDB" id="A0A9W9UKV2"/>
<reference evidence="2" key="2">
    <citation type="journal article" date="2023" name="IMA Fungus">
        <title>Comparative genomic study of the Penicillium genus elucidates a diverse pangenome and 15 lateral gene transfer events.</title>
        <authorList>
            <person name="Petersen C."/>
            <person name="Sorensen T."/>
            <person name="Nielsen M.R."/>
            <person name="Sondergaard T.E."/>
            <person name="Sorensen J.L."/>
            <person name="Fitzpatrick D.A."/>
            <person name="Frisvad J.C."/>
            <person name="Nielsen K.L."/>
        </authorList>
    </citation>
    <scope>NUCLEOTIDE SEQUENCE</scope>
    <source>
        <strain evidence="2">IBT 35673</strain>
    </source>
</reference>
<evidence type="ECO:0000313" key="3">
    <source>
        <dbReference type="Proteomes" id="UP001147695"/>
    </source>
</evidence>
<evidence type="ECO:0000313" key="2">
    <source>
        <dbReference type="EMBL" id="KAJ5346151.1"/>
    </source>
</evidence>
<accession>A0A9W9UKV2</accession>
<evidence type="ECO:0008006" key="4">
    <source>
        <dbReference type="Google" id="ProtNLM"/>
    </source>
</evidence>
<organism evidence="2 3">
    <name type="scientific">Penicillium brevicompactum</name>
    <dbReference type="NCBI Taxonomy" id="5074"/>
    <lineage>
        <taxon>Eukaryota</taxon>
        <taxon>Fungi</taxon>
        <taxon>Dikarya</taxon>
        <taxon>Ascomycota</taxon>
        <taxon>Pezizomycotina</taxon>
        <taxon>Eurotiomycetes</taxon>
        <taxon>Eurotiomycetidae</taxon>
        <taxon>Eurotiales</taxon>
        <taxon>Aspergillaceae</taxon>
        <taxon>Penicillium</taxon>
    </lineage>
</organism>
<reference evidence="2" key="1">
    <citation type="submission" date="2022-12" db="EMBL/GenBank/DDBJ databases">
        <authorList>
            <person name="Petersen C."/>
        </authorList>
    </citation>
    <scope>NUCLEOTIDE SEQUENCE</scope>
    <source>
        <strain evidence="2">IBT 35673</strain>
    </source>
</reference>
<protein>
    <recommendedName>
        <fullName evidence="4">C2H2-type domain-containing protein</fullName>
    </recommendedName>
</protein>
<dbReference type="Proteomes" id="UP001147695">
    <property type="component" value="Unassembled WGS sequence"/>
</dbReference>
<dbReference type="EMBL" id="JAPZBQ010000002">
    <property type="protein sequence ID" value="KAJ5346151.1"/>
    <property type="molecule type" value="Genomic_DNA"/>
</dbReference>
<feature type="region of interest" description="Disordered" evidence="1">
    <location>
        <begin position="1"/>
        <end position="21"/>
    </location>
</feature>
<name>A0A9W9UKV2_PENBR</name>
<evidence type="ECO:0000256" key="1">
    <source>
        <dbReference type="SAM" id="MobiDB-lite"/>
    </source>
</evidence>
<dbReference type="Gene3D" id="3.30.160.60">
    <property type="entry name" value="Classic Zinc Finger"/>
    <property type="match status" value="1"/>
</dbReference>
<sequence length="457" mass="50228">MLTAEFLPSETDTRVGSSPSFPVPPYEQTQHFETSYLSFNPLSQQESYVDGAILAPCMQDSTALQTQHSGSVLSTGMQYSWLELEDHVLCEPTGVTKDMTFNGTHVGLGVSQVGSFDPTYTVSPDPFLSLQLGHQSAQMIEDSRMSQRNAPLGDLALATGCSSVCQNSFLPMNFNTLKLPQIEPTSNTDTAVTQIEITNDMSSSYYDWKIPESYNGTIIPPSLTQYNSTADMTAYSFIPLPICSPLDFPYGEFSSSSAFPYESSADLELSNNSYDLNSTGDTSYTLPTDATPSNDLGVLQQTITGPLLIQDQTTDEKIMSSPGNGSLCAPNTLECSCNCCVDDLKTYSSGDARKSDAYMHTLRESDLISSNDTLCNDQTGPYKCDFTSPVTGETCSTIFSRVYDCSRHKDTIFLDSEKEFKCHMCSKKAYKSKSGLSKHIRKMHNEQPVRHRYVSAI</sequence>
<gene>
    <name evidence="2" type="ORF">N7452_004155</name>
</gene>
<comment type="caution">
    <text evidence="2">The sequence shown here is derived from an EMBL/GenBank/DDBJ whole genome shotgun (WGS) entry which is preliminary data.</text>
</comment>
<proteinExistence type="predicted"/>